<sequence>MRQLTAAVAVAAAGFLVVSCGDSDKKEASPSSSSSSTASATPSKTPVAEISLPNMLLSPAEVDTLLGVTGSKKDKSIDALKTDSPTDLFPKSYKFPDECLFITGAAEGSVYAGSGNTAVKGERDVAPQPSGSNDQNPELTQALVLFPSADQANGFFTTSTQRWSACAGRQDTVPAEGDSPTITWKVGPLTNANGVLSATYEVSASKNGQSFSQSCQRALTVRNNVAIDTEVCKPNVGDGAVTAANQIAGKVDKQ</sequence>
<reference evidence="3 4" key="1">
    <citation type="submission" date="2017-01" db="EMBL/GenBank/DDBJ databases">
        <authorList>
            <consortium name="Urmite Genomes"/>
        </authorList>
    </citation>
    <scope>NUCLEOTIDE SEQUENCE [LARGE SCALE GENOMIC DNA]</scope>
    <source>
        <strain evidence="3 4">AB57</strain>
    </source>
</reference>
<accession>A0A2U3NX53</accession>
<feature type="region of interest" description="Disordered" evidence="1">
    <location>
        <begin position="22"/>
        <end position="45"/>
    </location>
</feature>
<organism evidence="3 4">
    <name type="scientific">Mycobacterium rhizamassiliense</name>
    <dbReference type="NCBI Taxonomy" id="1841860"/>
    <lineage>
        <taxon>Bacteria</taxon>
        <taxon>Bacillati</taxon>
        <taxon>Actinomycetota</taxon>
        <taxon>Actinomycetes</taxon>
        <taxon>Mycobacteriales</taxon>
        <taxon>Mycobacteriaceae</taxon>
        <taxon>Mycobacterium</taxon>
    </lineage>
</organism>
<evidence type="ECO:0000256" key="1">
    <source>
        <dbReference type="SAM" id="MobiDB-lite"/>
    </source>
</evidence>
<evidence type="ECO:0000313" key="3">
    <source>
        <dbReference type="EMBL" id="SPM36091.1"/>
    </source>
</evidence>
<dbReference type="STRING" id="1841860.GCA_900157375_03933"/>
<evidence type="ECO:0000259" key="2">
    <source>
        <dbReference type="Pfam" id="PF14032"/>
    </source>
</evidence>
<dbReference type="EMBL" id="FUFA01000005">
    <property type="protein sequence ID" value="SPM36091.1"/>
    <property type="molecule type" value="Genomic_DNA"/>
</dbReference>
<dbReference type="Pfam" id="PF14032">
    <property type="entry name" value="PknH_C"/>
    <property type="match status" value="1"/>
</dbReference>
<dbReference type="PROSITE" id="PS51257">
    <property type="entry name" value="PROKAR_LIPOPROTEIN"/>
    <property type="match status" value="1"/>
</dbReference>
<dbReference type="Proteomes" id="UP000240988">
    <property type="component" value="Unassembled WGS sequence"/>
</dbReference>
<dbReference type="OrthoDB" id="4761399at2"/>
<feature type="compositionally biased region" description="Low complexity" evidence="1">
    <location>
        <begin position="29"/>
        <end position="45"/>
    </location>
</feature>
<proteinExistence type="predicted"/>
<dbReference type="InterPro" id="IPR038232">
    <property type="entry name" value="PknH-like_Extracell_sf"/>
</dbReference>
<dbReference type="InterPro" id="IPR026954">
    <property type="entry name" value="PknH-like_Extracell"/>
</dbReference>
<evidence type="ECO:0000313" key="4">
    <source>
        <dbReference type="Proteomes" id="UP000240988"/>
    </source>
</evidence>
<feature type="domain" description="PknH-like extracellular" evidence="2">
    <location>
        <begin position="48"/>
        <end position="250"/>
    </location>
</feature>
<dbReference type="Gene3D" id="3.40.1000.70">
    <property type="entry name" value="PknH-like extracellular domain"/>
    <property type="match status" value="1"/>
</dbReference>
<gene>
    <name evidence="3" type="ORF">MRAB57_3930</name>
</gene>
<keyword evidence="4" id="KW-1185">Reference proteome</keyword>
<dbReference type="AlphaFoldDB" id="A0A2U3NX53"/>
<protein>
    <submittedName>
        <fullName evidence="3">Sensor domain-containing protein</fullName>
    </submittedName>
</protein>
<name>A0A2U3NX53_9MYCO</name>